<dbReference type="NCBIfam" id="NF005559">
    <property type="entry name" value="PRK07231.1"/>
    <property type="match status" value="1"/>
</dbReference>
<dbReference type="OrthoDB" id="9803333at2"/>
<dbReference type="SUPFAM" id="SSF51735">
    <property type="entry name" value="NAD(P)-binding Rossmann-fold domains"/>
    <property type="match status" value="1"/>
</dbReference>
<evidence type="ECO:0000256" key="1">
    <source>
        <dbReference type="ARBA" id="ARBA00006484"/>
    </source>
</evidence>
<keyword evidence="5" id="KW-1185">Reference proteome</keyword>
<keyword evidence="2 4" id="KW-0560">Oxidoreductase</keyword>
<dbReference type="Proteomes" id="UP000298460">
    <property type="component" value="Unassembled WGS sequence"/>
</dbReference>
<dbReference type="InterPro" id="IPR036291">
    <property type="entry name" value="NAD(P)-bd_dom_sf"/>
</dbReference>
<comment type="similarity">
    <text evidence="1">Belongs to the short-chain dehydrogenases/reductases (SDR) family.</text>
</comment>
<reference evidence="4 5" key="1">
    <citation type="submission" date="2019-03" db="EMBL/GenBank/DDBJ databases">
        <title>Draft Genome Sequence of Desulfosporosinus fructosivorans Strain 63.6F, Isolated from Marine Sediment in the Baltic Sea.</title>
        <authorList>
            <person name="Hausmann B."/>
            <person name="Vandieken V."/>
            <person name="Pjevac P."/>
            <person name="Schreck K."/>
            <person name="Herbold C.W."/>
            <person name="Loy A."/>
        </authorList>
    </citation>
    <scope>NUCLEOTIDE SEQUENCE [LARGE SCALE GENOMIC DNA]</scope>
    <source>
        <strain evidence="4 5">63.6F</strain>
    </source>
</reference>
<dbReference type="GO" id="GO:0008206">
    <property type="term" value="P:bile acid metabolic process"/>
    <property type="evidence" value="ECO:0007669"/>
    <property type="project" value="UniProtKB-ARBA"/>
</dbReference>
<comment type="caution">
    <text evidence="4">The sequence shown here is derived from an EMBL/GenBank/DDBJ whole genome shotgun (WGS) entry which is preliminary data.</text>
</comment>
<proteinExistence type="inferred from homology"/>
<dbReference type="PRINTS" id="PR00081">
    <property type="entry name" value="GDHRDH"/>
</dbReference>
<dbReference type="FunFam" id="3.40.50.720:FF:000084">
    <property type="entry name" value="Short-chain dehydrogenase reductase"/>
    <property type="match status" value="1"/>
</dbReference>
<dbReference type="PANTHER" id="PTHR42760:SF124">
    <property type="entry name" value="SHORT-CHAIN DEHYDROGENASE_REDUCTASE"/>
    <property type="match status" value="1"/>
</dbReference>
<feature type="domain" description="Ketoreductase" evidence="3">
    <location>
        <begin position="17"/>
        <end position="197"/>
    </location>
</feature>
<evidence type="ECO:0000313" key="4">
    <source>
        <dbReference type="EMBL" id="TGE38356.1"/>
    </source>
</evidence>
<organism evidence="4 5">
    <name type="scientific">Desulfosporosinus fructosivorans</name>
    <dbReference type="NCBI Taxonomy" id="2018669"/>
    <lineage>
        <taxon>Bacteria</taxon>
        <taxon>Bacillati</taxon>
        <taxon>Bacillota</taxon>
        <taxon>Clostridia</taxon>
        <taxon>Eubacteriales</taxon>
        <taxon>Desulfitobacteriaceae</taxon>
        <taxon>Desulfosporosinus</taxon>
    </lineage>
</organism>
<dbReference type="RefSeq" id="WP_135546331.1">
    <property type="nucleotide sequence ID" value="NZ_SPQQ01000003.1"/>
</dbReference>
<dbReference type="PRINTS" id="PR00080">
    <property type="entry name" value="SDRFAMILY"/>
</dbReference>
<dbReference type="GO" id="GO:0047936">
    <property type="term" value="F:glucose 1-dehydrogenase [NAD(P)+] activity"/>
    <property type="evidence" value="ECO:0007669"/>
    <property type="project" value="UniProtKB-EC"/>
</dbReference>
<evidence type="ECO:0000259" key="3">
    <source>
        <dbReference type="SMART" id="SM00822"/>
    </source>
</evidence>
<evidence type="ECO:0000256" key="2">
    <source>
        <dbReference type="ARBA" id="ARBA00023002"/>
    </source>
</evidence>
<dbReference type="Gene3D" id="3.40.50.720">
    <property type="entry name" value="NAD(P)-binding Rossmann-like Domain"/>
    <property type="match status" value="1"/>
</dbReference>
<dbReference type="InterPro" id="IPR057326">
    <property type="entry name" value="KR_dom"/>
</dbReference>
<accession>A0A4Z0R9S2</accession>
<protein>
    <submittedName>
        <fullName evidence="4">Glucose 1-dehydrogenase</fullName>
        <ecNumber evidence="4">1.1.1.47</ecNumber>
    </submittedName>
</protein>
<dbReference type="EMBL" id="SPQQ01000003">
    <property type="protein sequence ID" value="TGE38356.1"/>
    <property type="molecule type" value="Genomic_DNA"/>
</dbReference>
<dbReference type="AlphaFoldDB" id="A0A4Z0R9S2"/>
<dbReference type="InterPro" id="IPR002347">
    <property type="entry name" value="SDR_fam"/>
</dbReference>
<sequence length="261" mass="27470">MEQTVEDLRNMFNLKGQVAVVTGGAGALGSAMALGMAAYGANVVVTGRTLSTLETTVSELEKLGVESLAVACDTSKKEDVENLVKATMAMFGKIDILVTAAGIAKRFPAEDFPVEDFDQVMDVNVKGTFLCCQAVGRVMKEQGGGKIITVSSVRAFAGHPGGYAAYGTSKGAINALTKQLATEWAKYNINVNSIAPTILWTPLTQPVLEDEKLKQIFLSRIPMGRPAKTDDMVGSTVFLASAASDFITGQILYVDGGCTAG</sequence>
<dbReference type="Pfam" id="PF13561">
    <property type="entry name" value="adh_short_C2"/>
    <property type="match status" value="1"/>
</dbReference>
<dbReference type="PROSITE" id="PS00061">
    <property type="entry name" value="ADH_SHORT"/>
    <property type="match status" value="1"/>
</dbReference>
<gene>
    <name evidence="4" type="ORF">E4K67_10410</name>
</gene>
<dbReference type="SMART" id="SM00822">
    <property type="entry name" value="PKS_KR"/>
    <property type="match status" value="1"/>
</dbReference>
<dbReference type="EC" id="1.1.1.47" evidence="4"/>
<evidence type="ECO:0000313" key="5">
    <source>
        <dbReference type="Proteomes" id="UP000298460"/>
    </source>
</evidence>
<dbReference type="PANTHER" id="PTHR42760">
    <property type="entry name" value="SHORT-CHAIN DEHYDROGENASES/REDUCTASES FAMILY MEMBER"/>
    <property type="match status" value="1"/>
</dbReference>
<dbReference type="InterPro" id="IPR020904">
    <property type="entry name" value="Sc_DH/Rdtase_CS"/>
</dbReference>
<name>A0A4Z0R9S2_9FIRM</name>